<dbReference type="STRING" id="97972.A0A2V1DC88"/>
<sequence length="407" mass="44920">MAPLDGRALVPRQFSYVLTPTVPINIAHESRGTTILAGNAVFQVIGTLFFLARVYSRSVMIKSWKAEDTVLAAAWKANGLHDKVFATGFSVCQYAQVYLGFGHHLAYIFRHIPTHLIISQQWGFASAIMLPFALSLPKLSICLTYLRLFQSDVWGRRLIKFLILVVCVPVLPFFIHGLLQCKPISAFWNEGRPVEKCGEDISGLWVAGAMSIFVDVALVVIVLPQVLRLHLPTRQRWSLILIVAMGLLAGGAGLVRIIRVGTTLKKEDFDPSWDMYDLSIWSAMEIYVSLICASAPGMKPLVTKVLPKFLGSSLGSNGTLDTTHKYPPGSVELSLSQQRRGTIGSARVRRNTHDSILEEGEGPYVEVGRGVDEDDEEASVKSKGSLVLVAERLPKIEEVKTPSRDVH</sequence>
<evidence type="ECO:0000256" key="4">
    <source>
        <dbReference type="ARBA" id="ARBA00023136"/>
    </source>
</evidence>
<evidence type="ECO:0000256" key="1">
    <source>
        <dbReference type="ARBA" id="ARBA00004141"/>
    </source>
</evidence>
<feature type="transmembrane region" description="Helical" evidence="6">
    <location>
        <begin position="158"/>
        <end position="179"/>
    </location>
</feature>
<dbReference type="Proteomes" id="UP000244855">
    <property type="component" value="Unassembled WGS sequence"/>
</dbReference>
<feature type="transmembrane region" description="Helical" evidence="6">
    <location>
        <begin position="35"/>
        <end position="55"/>
    </location>
</feature>
<organism evidence="8 9">
    <name type="scientific">Periconia macrospinosa</name>
    <dbReference type="NCBI Taxonomy" id="97972"/>
    <lineage>
        <taxon>Eukaryota</taxon>
        <taxon>Fungi</taxon>
        <taxon>Dikarya</taxon>
        <taxon>Ascomycota</taxon>
        <taxon>Pezizomycotina</taxon>
        <taxon>Dothideomycetes</taxon>
        <taxon>Pleosporomycetidae</taxon>
        <taxon>Pleosporales</taxon>
        <taxon>Massarineae</taxon>
        <taxon>Periconiaceae</taxon>
        <taxon>Periconia</taxon>
    </lineage>
</organism>
<dbReference type="GO" id="GO:0016020">
    <property type="term" value="C:membrane"/>
    <property type="evidence" value="ECO:0007669"/>
    <property type="project" value="UniProtKB-SubCell"/>
</dbReference>
<dbReference type="PANTHER" id="PTHR33048">
    <property type="entry name" value="PTH11-LIKE INTEGRAL MEMBRANE PROTEIN (AFU_ORTHOLOGUE AFUA_5G11245)"/>
    <property type="match status" value="1"/>
</dbReference>
<feature type="transmembrane region" description="Helical" evidence="6">
    <location>
        <begin position="84"/>
        <end position="109"/>
    </location>
</feature>
<evidence type="ECO:0000256" key="2">
    <source>
        <dbReference type="ARBA" id="ARBA00022692"/>
    </source>
</evidence>
<feature type="domain" description="Rhodopsin" evidence="7">
    <location>
        <begin position="52"/>
        <end position="303"/>
    </location>
</feature>
<protein>
    <recommendedName>
        <fullName evidence="7">Rhodopsin domain-containing protein</fullName>
    </recommendedName>
</protein>
<evidence type="ECO:0000256" key="5">
    <source>
        <dbReference type="ARBA" id="ARBA00038359"/>
    </source>
</evidence>
<dbReference type="Pfam" id="PF20684">
    <property type="entry name" value="Fung_rhodopsin"/>
    <property type="match status" value="1"/>
</dbReference>
<dbReference type="InterPro" id="IPR049326">
    <property type="entry name" value="Rhodopsin_dom_fungi"/>
</dbReference>
<comment type="subcellular location">
    <subcellularLocation>
        <location evidence="1">Membrane</location>
        <topology evidence="1">Multi-pass membrane protein</topology>
    </subcellularLocation>
</comment>
<dbReference type="InterPro" id="IPR052337">
    <property type="entry name" value="SAT4-like"/>
</dbReference>
<keyword evidence="2 6" id="KW-0812">Transmembrane</keyword>
<gene>
    <name evidence="8" type="ORF">DM02DRAFT_659872</name>
</gene>
<evidence type="ECO:0000259" key="7">
    <source>
        <dbReference type="Pfam" id="PF20684"/>
    </source>
</evidence>
<dbReference type="EMBL" id="KZ805486">
    <property type="protein sequence ID" value="PVH95712.1"/>
    <property type="molecule type" value="Genomic_DNA"/>
</dbReference>
<accession>A0A2V1DC88</accession>
<name>A0A2V1DC88_9PLEO</name>
<dbReference type="PANTHER" id="PTHR33048:SF129">
    <property type="entry name" value="INTEGRAL MEMBRANE PROTEIN-RELATED"/>
    <property type="match status" value="1"/>
</dbReference>
<evidence type="ECO:0000256" key="6">
    <source>
        <dbReference type="SAM" id="Phobius"/>
    </source>
</evidence>
<evidence type="ECO:0000256" key="3">
    <source>
        <dbReference type="ARBA" id="ARBA00022989"/>
    </source>
</evidence>
<reference evidence="8 9" key="1">
    <citation type="journal article" date="2018" name="Sci. Rep.">
        <title>Comparative genomics provides insights into the lifestyle and reveals functional heterogeneity of dark septate endophytic fungi.</title>
        <authorList>
            <person name="Knapp D.G."/>
            <person name="Nemeth J.B."/>
            <person name="Barry K."/>
            <person name="Hainaut M."/>
            <person name="Henrissat B."/>
            <person name="Johnson J."/>
            <person name="Kuo A."/>
            <person name="Lim J.H.P."/>
            <person name="Lipzen A."/>
            <person name="Nolan M."/>
            <person name="Ohm R.A."/>
            <person name="Tamas L."/>
            <person name="Grigoriev I.V."/>
            <person name="Spatafora J.W."/>
            <person name="Nagy L.G."/>
            <person name="Kovacs G.M."/>
        </authorList>
    </citation>
    <scope>NUCLEOTIDE SEQUENCE [LARGE SCALE GENOMIC DNA]</scope>
    <source>
        <strain evidence="8 9">DSE2036</strain>
    </source>
</reference>
<evidence type="ECO:0000313" key="9">
    <source>
        <dbReference type="Proteomes" id="UP000244855"/>
    </source>
</evidence>
<feature type="transmembrane region" description="Helical" evidence="6">
    <location>
        <begin position="121"/>
        <end position="146"/>
    </location>
</feature>
<comment type="similarity">
    <text evidence="5">Belongs to the SAT4 family.</text>
</comment>
<dbReference type="AlphaFoldDB" id="A0A2V1DC88"/>
<feature type="transmembrane region" description="Helical" evidence="6">
    <location>
        <begin position="239"/>
        <end position="258"/>
    </location>
</feature>
<feature type="transmembrane region" description="Helical" evidence="6">
    <location>
        <begin position="204"/>
        <end position="227"/>
    </location>
</feature>
<keyword evidence="9" id="KW-1185">Reference proteome</keyword>
<proteinExistence type="inferred from homology"/>
<dbReference type="OrthoDB" id="444631at2759"/>
<keyword evidence="3 6" id="KW-1133">Transmembrane helix</keyword>
<keyword evidence="4 6" id="KW-0472">Membrane</keyword>
<evidence type="ECO:0000313" key="8">
    <source>
        <dbReference type="EMBL" id="PVH95712.1"/>
    </source>
</evidence>